<evidence type="ECO:0000313" key="4">
    <source>
        <dbReference type="EMBL" id="SPL63092.1"/>
    </source>
</evidence>
<dbReference type="RefSeq" id="WP_109367081.1">
    <property type="nucleotide sequence ID" value="NZ_JABFCY010000002.1"/>
</dbReference>
<feature type="transmembrane region" description="Helical" evidence="2">
    <location>
        <begin position="78"/>
        <end position="101"/>
    </location>
</feature>
<gene>
    <name evidence="3" type="ORF">HKX02_05605</name>
    <name evidence="4" type="ORF">OHAE_3024</name>
</gene>
<evidence type="ECO:0000313" key="6">
    <source>
        <dbReference type="Proteomes" id="UP000574931"/>
    </source>
</evidence>
<name>A0A2P9HG78_9HYPH</name>
<keyword evidence="2" id="KW-0472">Membrane</keyword>
<dbReference type="PANTHER" id="PTHR41386:SF1">
    <property type="entry name" value="MEMBRANE PROTEIN"/>
    <property type="match status" value="1"/>
</dbReference>
<keyword evidence="6" id="KW-1185">Reference proteome</keyword>
<proteinExistence type="predicted"/>
<evidence type="ECO:0000313" key="3">
    <source>
        <dbReference type="EMBL" id="NNU59733.1"/>
    </source>
</evidence>
<evidence type="ECO:0000256" key="2">
    <source>
        <dbReference type="SAM" id="Phobius"/>
    </source>
</evidence>
<keyword evidence="1" id="KW-0175">Coiled coil</keyword>
<dbReference type="PANTHER" id="PTHR41386">
    <property type="entry name" value="INTEGRAL MEMBRANE PROTEIN-RELATED"/>
    <property type="match status" value="1"/>
</dbReference>
<feature type="coiled-coil region" evidence="1">
    <location>
        <begin position="146"/>
        <end position="185"/>
    </location>
</feature>
<feature type="transmembrane region" description="Helical" evidence="2">
    <location>
        <begin position="107"/>
        <end position="126"/>
    </location>
</feature>
<evidence type="ECO:0000313" key="5">
    <source>
        <dbReference type="Proteomes" id="UP000246073"/>
    </source>
</evidence>
<sequence>MARTDKNDTGFRHEVAERSLRYLGRSADTLTAREQSVLARLSERQTIARDVNRSFDEKLTYGQRLADKVAEFGGSWTFIMLFALVLVAWVAANSIVAAFAFDPYPFIFLNLVLSMLAAVQAPIIMMSQNRQAARDRLDAAHDYEVNLKAEIEIMALHEKFDQLRSNELKALIEKQQEQLDILTSLLAKSTPNQN</sequence>
<reference evidence="4" key="2">
    <citation type="submission" date="2017-12" db="EMBL/GenBank/DDBJ databases">
        <authorList>
            <person name="Hurst M.R.H."/>
        </authorList>
    </citation>
    <scope>NUCLEOTIDE SEQUENCE [LARGE SCALE GENOMIC DNA]</scope>
    <source>
        <strain evidence="4">FI11154</strain>
    </source>
</reference>
<reference evidence="5" key="1">
    <citation type="submission" date="2017-12" db="EMBL/GenBank/DDBJ databases">
        <authorList>
            <person name="Diaz M."/>
        </authorList>
    </citation>
    <scope>NUCLEOTIDE SEQUENCE [LARGE SCALE GENOMIC DNA]</scope>
    <source>
        <strain evidence="5">FI11154</strain>
    </source>
</reference>
<keyword evidence="2" id="KW-1133">Transmembrane helix</keyword>
<dbReference type="Proteomes" id="UP000574931">
    <property type="component" value="Unassembled WGS sequence"/>
</dbReference>
<evidence type="ECO:0000256" key="1">
    <source>
        <dbReference type="SAM" id="Coils"/>
    </source>
</evidence>
<keyword evidence="2" id="KW-0812">Transmembrane</keyword>
<dbReference type="InterPro" id="IPR010406">
    <property type="entry name" value="DUF1003"/>
</dbReference>
<accession>A0A2P9HG78</accession>
<dbReference type="Pfam" id="PF06210">
    <property type="entry name" value="DUF1003"/>
    <property type="match status" value="1"/>
</dbReference>
<protein>
    <submittedName>
        <fullName evidence="4">Acid-resistant locus arl7</fullName>
    </submittedName>
    <submittedName>
        <fullName evidence="3">DUF1003 domain-containing protein</fullName>
    </submittedName>
</protein>
<organism evidence="4 5">
    <name type="scientific">Ochrobactrum soli</name>
    <dbReference type="NCBI Taxonomy" id="2448455"/>
    <lineage>
        <taxon>Bacteria</taxon>
        <taxon>Pseudomonadati</taxon>
        <taxon>Pseudomonadota</taxon>
        <taxon>Alphaproteobacteria</taxon>
        <taxon>Hyphomicrobiales</taxon>
        <taxon>Brucellaceae</taxon>
        <taxon>Brucella/Ochrobactrum group</taxon>
        <taxon>Ochrobactrum</taxon>
    </lineage>
</organism>
<dbReference type="EMBL" id="JABFCY010000002">
    <property type="protein sequence ID" value="NNU59733.1"/>
    <property type="molecule type" value="Genomic_DNA"/>
</dbReference>
<dbReference type="AlphaFoldDB" id="A0A2P9HG78"/>
<reference evidence="3 6" key="3">
    <citation type="submission" date="2020-05" db="EMBL/GenBank/DDBJ databases">
        <title>Draft Genome Sequence of Ochrobactrum soli Isolated from Stable Fly Gut.</title>
        <authorList>
            <person name="Pileggi M.T."/>
            <person name="Vazhakkala L.J."/>
            <person name="Wong C.N."/>
        </authorList>
    </citation>
    <scope>NUCLEOTIDE SEQUENCE [LARGE SCALE GENOMIC DNA]</scope>
    <source>
        <strain evidence="3 6">MTP-C0764</strain>
    </source>
</reference>
<dbReference type="EMBL" id="OOFM01000004">
    <property type="protein sequence ID" value="SPL63092.1"/>
    <property type="molecule type" value="Genomic_DNA"/>
</dbReference>
<dbReference type="Proteomes" id="UP000246073">
    <property type="component" value="Unassembled WGS sequence"/>
</dbReference>